<dbReference type="InterPro" id="IPR046497">
    <property type="entry name" value="DUF6590"/>
</dbReference>
<feature type="compositionally biased region" description="Basic and acidic residues" evidence="1">
    <location>
        <begin position="1018"/>
        <end position="1029"/>
    </location>
</feature>
<feature type="compositionally biased region" description="Acidic residues" evidence="1">
    <location>
        <begin position="1526"/>
        <end position="1550"/>
    </location>
</feature>
<feature type="compositionally biased region" description="Polar residues" evidence="1">
    <location>
        <begin position="876"/>
        <end position="886"/>
    </location>
</feature>
<name>A0A4Z1L500_9HELO</name>
<feature type="compositionally biased region" description="Low complexity" evidence="1">
    <location>
        <begin position="800"/>
        <end position="833"/>
    </location>
</feature>
<feature type="compositionally biased region" description="Polar residues" evidence="1">
    <location>
        <begin position="243"/>
        <end position="263"/>
    </location>
</feature>
<feature type="compositionally biased region" description="Basic and acidic residues" evidence="1">
    <location>
        <begin position="333"/>
        <end position="352"/>
    </location>
</feature>
<feature type="region of interest" description="Disordered" evidence="1">
    <location>
        <begin position="1226"/>
        <end position="1986"/>
    </location>
</feature>
<evidence type="ECO:0000259" key="2">
    <source>
        <dbReference type="Pfam" id="PF20233"/>
    </source>
</evidence>
<feature type="compositionally biased region" description="Basic and acidic residues" evidence="1">
    <location>
        <begin position="1946"/>
        <end position="1974"/>
    </location>
</feature>
<feature type="compositionally biased region" description="Low complexity" evidence="1">
    <location>
        <begin position="1152"/>
        <end position="1161"/>
    </location>
</feature>
<feature type="compositionally biased region" description="Low complexity" evidence="1">
    <location>
        <begin position="1652"/>
        <end position="1669"/>
    </location>
</feature>
<feature type="compositionally biased region" description="Basic and acidic residues" evidence="1">
    <location>
        <begin position="1490"/>
        <end position="1511"/>
    </location>
</feature>
<feature type="compositionally biased region" description="Polar residues" evidence="1">
    <location>
        <begin position="1357"/>
        <end position="1373"/>
    </location>
</feature>
<dbReference type="STRING" id="87229.A0A4Z1L500"/>
<proteinExistence type="predicted"/>
<feature type="compositionally biased region" description="Basic and acidic residues" evidence="1">
    <location>
        <begin position="435"/>
        <end position="456"/>
    </location>
</feature>
<feature type="compositionally biased region" description="Polar residues" evidence="1">
    <location>
        <begin position="22"/>
        <end position="38"/>
    </location>
</feature>
<feature type="compositionally biased region" description="Polar residues" evidence="1">
    <location>
        <begin position="1116"/>
        <end position="1130"/>
    </location>
</feature>
<feature type="compositionally biased region" description="Basic and acidic residues" evidence="1">
    <location>
        <begin position="304"/>
        <end position="318"/>
    </location>
</feature>
<feature type="compositionally biased region" description="Low complexity" evidence="1">
    <location>
        <begin position="1744"/>
        <end position="1763"/>
    </location>
</feature>
<feature type="compositionally biased region" description="Basic and acidic residues" evidence="1">
    <location>
        <begin position="1925"/>
        <end position="1940"/>
    </location>
</feature>
<feature type="compositionally biased region" description="Low complexity" evidence="1">
    <location>
        <begin position="1680"/>
        <end position="1692"/>
    </location>
</feature>
<feature type="compositionally biased region" description="Polar residues" evidence="1">
    <location>
        <begin position="1638"/>
        <end position="1651"/>
    </location>
</feature>
<comment type="caution">
    <text evidence="3">The sequence shown here is derived from an EMBL/GenBank/DDBJ whole genome shotgun (WGS) entry which is preliminary data.</text>
</comment>
<feature type="compositionally biased region" description="Basic and acidic residues" evidence="1">
    <location>
        <begin position="1894"/>
        <end position="1911"/>
    </location>
</feature>
<dbReference type="EMBL" id="PQXO01000023">
    <property type="protein sequence ID" value="TGO91593.1"/>
    <property type="molecule type" value="Genomic_DNA"/>
</dbReference>
<feature type="compositionally biased region" description="Polar residues" evidence="1">
    <location>
        <begin position="1841"/>
        <end position="1850"/>
    </location>
</feature>
<feature type="region of interest" description="Disordered" evidence="1">
    <location>
        <begin position="199"/>
        <end position="987"/>
    </location>
</feature>
<feature type="compositionally biased region" description="Pro residues" evidence="1">
    <location>
        <begin position="1618"/>
        <end position="1633"/>
    </location>
</feature>
<feature type="compositionally biased region" description="Basic and acidic residues" evidence="1">
    <location>
        <begin position="199"/>
        <end position="210"/>
    </location>
</feature>
<gene>
    <name evidence="3" type="ORF">BPOR_0023g00180</name>
</gene>
<feature type="compositionally biased region" description="Acidic residues" evidence="1">
    <location>
        <begin position="1058"/>
        <end position="1094"/>
    </location>
</feature>
<dbReference type="Proteomes" id="UP000297280">
    <property type="component" value="Unassembled WGS sequence"/>
</dbReference>
<feature type="compositionally biased region" description="Low complexity" evidence="1">
    <location>
        <begin position="771"/>
        <end position="780"/>
    </location>
</feature>
<feature type="compositionally biased region" description="Basic and acidic residues" evidence="1">
    <location>
        <begin position="39"/>
        <end position="64"/>
    </location>
</feature>
<feature type="compositionally biased region" description="Basic and acidic residues" evidence="1">
    <location>
        <begin position="274"/>
        <end position="284"/>
    </location>
</feature>
<feature type="compositionally biased region" description="Basic and acidic residues" evidence="1">
    <location>
        <begin position="362"/>
        <end position="373"/>
    </location>
</feature>
<evidence type="ECO:0000313" key="4">
    <source>
        <dbReference type="Proteomes" id="UP000297280"/>
    </source>
</evidence>
<feature type="compositionally biased region" description="Acidic residues" evidence="1">
    <location>
        <begin position="1851"/>
        <end position="1893"/>
    </location>
</feature>
<feature type="compositionally biased region" description="Basic and acidic residues" evidence="1">
    <location>
        <begin position="1771"/>
        <end position="1816"/>
    </location>
</feature>
<feature type="compositionally biased region" description="Acidic residues" evidence="1">
    <location>
        <begin position="1103"/>
        <end position="1115"/>
    </location>
</feature>
<feature type="compositionally biased region" description="Basic and acidic residues" evidence="1">
    <location>
        <begin position="465"/>
        <end position="480"/>
    </location>
</feature>
<feature type="region of interest" description="Disordered" evidence="1">
    <location>
        <begin position="1010"/>
        <end position="1212"/>
    </location>
</feature>
<feature type="domain" description="DUF6590" evidence="2">
    <location>
        <begin position="70"/>
        <end position="192"/>
    </location>
</feature>
<protein>
    <recommendedName>
        <fullName evidence="2">DUF6590 domain-containing protein</fullName>
    </recommendedName>
</protein>
<feature type="compositionally biased region" description="Pro residues" evidence="1">
    <location>
        <begin position="674"/>
        <end position="691"/>
    </location>
</feature>
<evidence type="ECO:0000313" key="3">
    <source>
        <dbReference type="EMBL" id="TGO91593.1"/>
    </source>
</evidence>
<feature type="compositionally biased region" description="Basic and acidic residues" evidence="1">
    <location>
        <begin position="592"/>
        <end position="601"/>
    </location>
</feature>
<feature type="compositionally biased region" description="Low complexity" evidence="1">
    <location>
        <begin position="891"/>
        <end position="931"/>
    </location>
</feature>
<feature type="compositionally biased region" description="Polar residues" evidence="1">
    <location>
        <begin position="1670"/>
        <end position="1679"/>
    </location>
</feature>
<feature type="compositionally biased region" description="Basic and acidic residues" evidence="1">
    <location>
        <begin position="1551"/>
        <end position="1563"/>
    </location>
</feature>
<feature type="compositionally biased region" description="Basic and acidic residues" evidence="1">
    <location>
        <begin position="219"/>
        <end position="237"/>
    </location>
</feature>
<feature type="compositionally biased region" description="Low complexity" evidence="1">
    <location>
        <begin position="1378"/>
        <end position="1390"/>
    </location>
</feature>
<feature type="compositionally biased region" description="Low complexity" evidence="1">
    <location>
        <begin position="705"/>
        <end position="718"/>
    </location>
</feature>
<accession>A0A4Z1L500</accession>
<feature type="compositionally biased region" description="Basic and acidic residues" evidence="1">
    <location>
        <begin position="529"/>
        <end position="538"/>
    </location>
</feature>
<organism evidence="3 4">
    <name type="scientific">Botrytis porri</name>
    <dbReference type="NCBI Taxonomy" id="87229"/>
    <lineage>
        <taxon>Eukaryota</taxon>
        <taxon>Fungi</taxon>
        <taxon>Dikarya</taxon>
        <taxon>Ascomycota</taxon>
        <taxon>Pezizomycotina</taxon>
        <taxon>Leotiomycetes</taxon>
        <taxon>Helotiales</taxon>
        <taxon>Sclerotiniaceae</taxon>
        <taxon>Botrytis</taxon>
    </lineage>
</organism>
<evidence type="ECO:0000256" key="1">
    <source>
        <dbReference type="SAM" id="MobiDB-lite"/>
    </source>
</evidence>
<feature type="compositionally biased region" description="Basic residues" evidence="1">
    <location>
        <begin position="951"/>
        <end position="960"/>
    </location>
</feature>
<feature type="compositionally biased region" description="Gly residues" evidence="1">
    <location>
        <begin position="753"/>
        <end position="770"/>
    </location>
</feature>
<sequence length="2540" mass="276937">MDRSRGRGRSLPAEDRRKFPSQAETRNLRSLPTSVGNSNRDRHGRMADQQTRHTDKRNGGDRYRTHSKQFFAKGRVFSTAFEDEDGLSNQNFLVIREAQEGPDDIGTHCTCLSVTPLRKDLDLSECGLLHANSTQPPSIRGVKFKPLQVDISRDTRFDAPMLVNYIQMFNVDTNSEVNDIGKLRPESIQDMMDNFKDSLFDSAQDRNGRSDKHRKRKGRGEDESSRKPPHGHREPSKPHSKAQIASNTRSAPPTASGSSSVPNGSEAPSRRPKLRDLDVPDNSKRQKPKGSSHNSEGLEGDPDSPTRAREAENRRLQDVKNNQRRGDPLQMDQLRDTKDRHERDKPARRGEEGEIPLGSSRADIERGRGDEGTGRPGVSLLPHSPTKRNMNHRKDGDDISKTSTTGVPVPIPIGDSSDRGKQRDRNNPLVPRENASSRKEDNLKRNDDLPKDDDRPGNSQSRPQSSDREFNDGGQDHGSDWEGNDPIDGRRGQKGRGAPHDARDLPPPIGRRDDPTDGTPRRGIPPDQIHGRPGDFSHGRSMPGIDDRGRPLDRAGHDPRSMSTETSLPGRSRPNGLPGRDGKLNSANGGRPSDRAPDRRSMSNNPPPSRPNGRDPPQSNPGDRRQMRPPGYGAPDRSDPRSNNRRSISPRRPAPPAGHSRLPGGGSGGAPFRSQPPPSSRGRGPPPPGGGGPPSSGGRGPSGRGPPSSGVRGPSGRDGPPRRNLPPLRNPGHRSPGGSGSPMGGSSPISRGSPGGGYSGGRSPGGGRSPVGGSSPMSRGPPGGRSPGPSSPMSGGGSPRGSPGSLSPGNSMSSASPGGSPAGSPIESPAGSLGSPGGLPMGSPPQSPGSHPDSPMGSLMGSEIRSPTGSRRDSMASGSYVGSPQDRSPMGGSSYRSSTGSGPPSPAMSGRSRSLSPPPSGRLQSGRYSPRPGSPRSPSPGARSRPSSGGVRRRGPKGKPRGPANGGQPPSSGANNDEPYRGDDDGCGCCESGCAAWWKSVVDWWNGVGQEEWIQMDNQKDNGKQKSEPDQGPEDEDAKSVTSGADHGSPSPTKDPFEDGQDDESTAVGSDEENSDEIDDESEDENGSDQEDPDADARSNLDAESDQGSEDEEGADNSSAVGSRRSSTAVASEFDHQDSVREPADDYPQNPPNVNCPENENSYPAKNPYMEAPQDTYSYLPNDDRFYMGQHDYAHQNGYPTNPSDMPPQELDSAYPAAYSAKPTATAFPSIPEDAAELATDNSEPPNPPPYASMPSTPQQLSRPRSTRFELACERDPVELEVPPLPTTRGKSELFLPPSLTPGVATAPHNAFSPFSARGSARTPSPFHHPPMPQIKGSWAPPQQQTQFSQYQPQVPDQSLANANTNMSKQGPQANFGPSHSQAQAQSQPQLRSGMNYAPQVPQAPPPTYPSAQRYDARGNQFHEQAMRQPSPHQQQMRGTPPPVVPTRSEMRSPSFPPPLNSARGMGGAGVSSGKDGRGARAESGQRGGQDTRGKDPKSEGRSRGHQDPRNKAPPSRNQRRNYAESESEAESGSDSESEPDSDSDDESGSDDEHGYDRQRGMGEESGSDDDSDLDSGFGTYDDDLVGREDDMQSNHGGSLPQGPTGMNPRAGMESMQFPPPTLPAPAPRPVAAPPQAHISSRGVSESNHGTPNPNYAAPNPNYVAPNPYIGQNQMQMHTPQGQNQYQNSQPQIPGPVPSAHMQKHNSYQRPGDTPHNAHMPSQAPGHNQYNRPDDMYSNPYGRPEQQQEQQQQAPHAPYAPQPSANMPEQSGRHKPETQKSRPHKGVEESQRDVRGEKKSKEKNHHVEKPFVEKPRKKERPPVPMSPPESVHPQPGDEISPSPSRQSPFEQENEQDQMTEERDSESESGSDDESELEENLDSDPGSEGEESDGEGGKESSPHANEDGKMESDAESLAPPSPSLVQEKKDRKRRGEGDKSRGGSGKESGKGKERSRGGKQSGRGEKGGRERNGRGRDRRGRGREDGVDVGGKLKKTWDFLKKLDYHENNYINVKVLGNFGIIMAEVLGIAGSAVGIISLAVQLGDGILKLKSFWTAVKDAPEEMLYILDELDITHVLLTEIEDSLGSQTISPAAARSLRLCQKGVDILDNAVKELENEMQRRKKWGGVKMVMKKELLEKLKKRLGRANSLMMMAHQKYIANLSKSRHDEQVRLATQQFLEMVDVRKTLQSFNPAASIVTAQQQMSSNTKSILNTSNQGADVNMEDSFGQPAWSCSLNFLCPGEDDFAMTQYLVPKTDHDVMNDLPTFLNHVYEITPRTFKWLIQSTENPIWERSHRERALLVLAISKCRLRHMKELVWLTLDNMDLETCVQNLEKADFFKLSKRIIYCLGLIIARNRWGGDNRSLMAPYGDCLKGHLSLIHGLFLVGSKCHNLKDIYKNNHHSFLRKLLMGVFEAIMGGLPDRESEGFDQLENLFKNSIDIWLDQIISAGIDLIEYGQWEKKIQDVDRFSGTILFRSESSSSIWNHHVVSLLNFTYGPNKIDWQFWFNFEPKFIYDGCIKEFWDIVENPERQIPGAWNFDA</sequence>
<reference evidence="3 4" key="1">
    <citation type="submission" date="2017-12" db="EMBL/GenBank/DDBJ databases">
        <title>Comparative genomics of Botrytis spp.</title>
        <authorList>
            <person name="Valero-Jimenez C.A."/>
            <person name="Tapia P."/>
            <person name="Veloso J."/>
            <person name="Silva-Moreno E."/>
            <person name="Staats M."/>
            <person name="Valdes J.H."/>
            <person name="Van Kan J.A.L."/>
        </authorList>
    </citation>
    <scope>NUCLEOTIDE SEQUENCE [LARGE SCALE GENOMIC DNA]</scope>
    <source>
        <strain evidence="3 4">MUCL3349</strain>
    </source>
</reference>
<feature type="compositionally biased region" description="Basic and acidic residues" evidence="1">
    <location>
        <begin position="498"/>
        <end position="515"/>
    </location>
</feature>
<feature type="compositionally biased region" description="Low complexity" evidence="1">
    <location>
        <begin position="939"/>
        <end position="950"/>
    </location>
</feature>
<feature type="compositionally biased region" description="Low complexity" evidence="1">
    <location>
        <begin position="1341"/>
        <end position="1356"/>
    </location>
</feature>
<keyword evidence="4" id="KW-1185">Reference proteome</keyword>
<feature type="compositionally biased region" description="Basic and acidic residues" evidence="1">
    <location>
        <begin position="545"/>
        <end position="560"/>
    </location>
</feature>
<feature type="compositionally biased region" description="Gly residues" evidence="1">
    <location>
        <begin position="692"/>
        <end position="703"/>
    </location>
</feature>
<dbReference type="Pfam" id="PF20233">
    <property type="entry name" value="DUF6590"/>
    <property type="match status" value="1"/>
</dbReference>
<feature type="region of interest" description="Disordered" evidence="1">
    <location>
        <begin position="1"/>
        <end position="65"/>
    </location>
</feature>
<feature type="compositionally biased region" description="Basic and acidic residues" evidence="1">
    <location>
        <begin position="416"/>
        <end position="426"/>
    </location>
</feature>
<feature type="compositionally biased region" description="Basic and acidic residues" evidence="1">
    <location>
        <begin position="1133"/>
        <end position="1144"/>
    </location>
</feature>
<feature type="compositionally biased region" description="Basic and acidic residues" evidence="1">
    <location>
        <begin position="1267"/>
        <end position="1278"/>
    </location>
</feature>